<name>A0ABS8H575_9SPHN</name>
<dbReference type="Proteomes" id="UP001198830">
    <property type="component" value="Unassembled WGS sequence"/>
</dbReference>
<keyword evidence="1" id="KW-0472">Membrane</keyword>
<keyword evidence="1" id="KW-0812">Transmembrane</keyword>
<evidence type="ECO:0000313" key="3">
    <source>
        <dbReference type="Proteomes" id="UP001198830"/>
    </source>
</evidence>
<accession>A0ABS8H575</accession>
<reference evidence="2 3" key="1">
    <citation type="submission" date="2021-10" db="EMBL/GenBank/DDBJ databases">
        <title>The diversity and Nitrogen Metabolism of Culturable Nitrate-Utilizing Bacteria Within the Oxygen Minimum Zone of the Changjiang (Yangtze River)Estuary.</title>
        <authorList>
            <person name="Zhang D."/>
            <person name="Zheng J."/>
            <person name="Liu S."/>
            <person name="He W."/>
        </authorList>
    </citation>
    <scope>NUCLEOTIDE SEQUENCE [LARGE SCALE GENOMIC DNA]</scope>
    <source>
        <strain evidence="2 3">FXH275-2</strain>
    </source>
</reference>
<feature type="transmembrane region" description="Helical" evidence="1">
    <location>
        <begin position="20"/>
        <end position="41"/>
    </location>
</feature>
<proteinExistence type="predicted"/>
<keyword evidence="1" id="KW-1133">Transmembrane helix</keyword>
<evidence type="ECO:0000256" key="1">
    <source>
        <dbReference type="SAM" id="Phobius"/>
    </source>
</evidence>
<sequence length="110" mass="12226">MRRACWTLPAPSPKRGDMAVVPQIVLMLYLLFLLAAGWRLWGISWRTGVKIAVAFALVLPMPLLFILPGMTRQDGWSDLLIRFGLTLLVCGMLCLAGGFSAARLRARRRG</sequence>
<dbReference type="RefSeq" id="WP_228226903.1">
    <property type="nucleotide sequence ID" value="NZ_JAJGNP010000005.1"/>
</dbReference>
<dbReference type="EMBL" id="JAJGNP010000005">
    <property type="protein sequence ID" value="MCC4232721.1"/>
    <property type="molecule type" value="Genomic_DNA"/>
</dbReference>
<protein>
    <submittedName>
        <fullName evidence="2">Uncharacterized protein</fullName>
    </submittedName>
</protein>
<evidence type="ECO:0000313" key="2">
    <source>
        <dbReference type="EMBL" id="MCC4232721.1"/>
    </source>
</evidence>
<keyword evidence="3" id="KW-1185">Reference proteome</keyword>
<comment type="caution">
    <text evidence="2">The sequence shown here is derived from an EMBL/GenBank/DDBJ whole genome shotgun (WGS) entry which is preliminary data.</text>
</comment>
<gene>
    <name evidence="2" type="ORF">LL253_08450</name>
</gene>
<feature type="transmembrane region" description="Helical" evidence="1">
    <location>
        <begin position="48"/>
        <end position="67"/>
    </location>
</feature>
<feature type="transmembrane region" description="Helical" evidence="1">
    <location>
        <begin position="79"/>
        <end position="102"/>
    </location>
</feature>
<organism evidence="2 3">
    <name type="scientific">Sphingobium soli</name>
    <dbReference type="NCBI Taxonomy" id="1591116"/>
    <lineage>
        <taxon>Bacteria</taxon>
        <taxon>Pseudomonadati</taxon>
        <taxon>Pseudomonadota</taxon>
        <taxon>Alphaproteobacteria</taxon>
        <taxon>Sphingomonadales</taxon>
        <taxon>Sphingomonadaceae</taxon>
        <taxon>Sphingobium</taxon>
    </lineage>
</organism>